<feature type="domain" description="SLH" evidence="2">
    <location>
        <begin position="86"/>
        <end position="149"/>
    </location>
</feature>
<evidence type="ECO:0000313" key="3">
    <source>
        <dbReference type="EMBL" id="MBF4501390.1"/>
    </source>
</evidence>
<feature type="signal peptide" evidence="1">
    <location>
        <begin position="1"/>
        <end position="23"/>
    </location>
</feature>
<keyword evidence="4" id="KW-1185">Reference proteome</keyword>
<sequence>MMKKILLSTMLSASLLLPQLTYAAEAPKAPMFEDISPEYRFFEDIQLLLNQFVIDPASNFYPFRPMNRLDVAIGIARAKNLPPSKQPSQFKDIDVTTLEGQLVQAVADAGLISGFPDGTFKPTKTVTRGEMALFLQRSFQLIEGKRIHFTDMSPRVASYEAVQSLIHAGYTTGFPDGTFRPSAPLQRGEAAHFLAKAVQDSLTGFYLPGIYIAAQKIPAGEYLYVSIEEEGKFTLRQRSGQTYTRMTPANAPYYVTVKQGEQIEFVNGFLYRSGFIRHQPKLIQTTGTYKVGYDLPIGTYRAHVAPNYKEGTLRILNDSTVEAPVKFQTTLQDFIIFSVERGDYVELEHVTMEPYKGK</sequence>
<feature type="domain" description="SLH" evidence="2">
    <location>
        <begin position="150"/>
        <end position="208"/>
    </location>
</feature>
<dbReference type="InterPro" id="IPR051465">
    <property type="entry name" value="Cell_Envelope_Struct_Comp"/>
</dbReference>
<proteinExistence type="predicted"/>
<protein>
    <submittedName>
        <fullName evidence="3">S-layer homology domain-containing protein</fullName>
    </submittedName>
</protein>
<keyword evidence="1" id="KW-0732">Signal</keyword>
<dbReference type="AlphaFoldDB" id="A0A8J7GC81"/>
<dbReference type="RefSeq" id="WP_194562866.1">
    <property type="nucleotide sequence ID" value="NZ_JADKPV010000003.1"/>
</dbReference>
<evidence type="ECO:0000259" key="2">
    <source>
        <dbReference type="PROSITE" id="PS51272"/>
    </source>
</evidence>
<evidence type="ECO:0000256" key="1">
    <source>
        <dbReference type="SAM" id="SignalP"/>
    </source>
</evidence>
<evidence type="ECO:0000313" key="4">
    <source>
        <dbReference type="Proteomes" id="UP000622653"/>
    </source>
</evidence>
<dbReference type="InterPro" id="IPR001119">
    <property type="entry name" value="SLH_dom"/>
</dbReference>
<dbReference type="EMBL" id="JADKPV010000003">
    <property type="protein sequence ID" value="MBF4501390.1"/>
    <property type="molecule type" value="Genomic_DNA"/>
</dbReference>
<feature type="chain" id="PRO_5035251132" evidence="1">
    <location>
        <begin position="24"/>
        <end position="358"/>
    </location>
</feature>
<dbReference type="PROSITE" id="PS51272">
    <property type="entry name" value="SLH"/>
    <property type="match status" value="2"/>
</dbReference>
<dbReference type="Pfam" id="PF00395">
    <property type="entry name" value="SLH"/>
    <property type="match status" value="2"/>
</dbReference>
<dbReference type="PANTHER" id="PTHR43308">
    <property type="entry name" value="OUTER MEMBRANE PROTEIN ALPHA-RELATED"/>
    <property type="match status" value="1"/>
</dbReference>
<organism evidence="3 4">
    <name type="scientific">Savagea serpentis</name>
    <dbReference type="NCBI Taxonomy" id="2785297"/>
    <lineage>
        <taxon>Bacteria</taxon>
        <taxon>Bacillati</taxon>
        <taxon>Bacillota</taxon>
        <taxon>Bacilli</taxon>
        <taxon>Bacillales</taxon>
        <taxon>Caryophanaceae</taxon>
        <taxon>Savagea</taxon>
    </lineage>
</organism>
<name>A0A8J7GC81_9BACL</name>
<dbReference type="Proteomes" id="UP000622653">
    <property type="component" value="Unassembled WGS sequence"/>
</dbReference>
<accession>A0A8J7GC81</accession>
<comment type="caution">
    <text evidence="3">The sequence shown here is derived from an EMBL/GenBank/DDBJ whole genome shotgun (WGS) entry which is preliminary data.</text>
</comment>
<gene>
    <name evidence="3" type="ORF">IRY55_08455</name>
</gene>
<reference evidence="3" key="1">
    <citation type="submission" date="2020-11" db="EMBL/GenBank/DDBJ databases">
        <title>Multidrug resistant novel bacterium Savagea serpentis sp. nov., isolated from the scats of a vine snake (Ahaetulla nasuta).</title>
        <authorList>
            <person name="Venkata Ramana V."/>
            <person name="Vikas Patil S."/>
            <person name="Yogita Lugani V."/>
        </authorList>
    </citation>
    <scope>NUCLEOTIDE SEQUENCE</scope>
    <source>
        <strain evidence="3">SN6</strain>
    </source>
</reference>
<dbReference type="PANTHER" id="PTHR43308:SF5">
    <property type="entry name" value="S-LAYER PROTEIN _ PEPTIDOGLYCAN ENDO-BETA-N-ACETYLGLUCOSAMINIDASE"/>
    <property type="match status" value="1"/>
</dbReference>